<evidence type="ECO:0000313" key="2">
    <source>
        <dbReference type="EMBL" id="OVA04393.1"/>
    </source>
</evidence>
<reference evidence="2 3" key="1">
    <citation type="journal article" date="2017" name="Mol. Plant">
        <title>The Genome of Medicinal Plant Macleaya cordata Provides New Insights into Benzylisoquinoline Alkaloids Metabolism.</title>
        <authorList>
            <person name="Liu X."/>
            <person name="Liu Y."/>
            <person name="Huang P."/>
            <person name="Ma Y."/>
            <person name="Qing Z."/>
            <person name="Tang Q."/>
            <person name="Cao H."/>
            <person name="Cheng P."/>
            <person name="Zheng Y."/>
            <person name="Yuan Z."/>
            <person name="Zhou Y."/>
            <person name="Liu J."/>
            <person name="Tang Z."/>
            <person name="Zhuo Y."/>
            <person name="Zhang Y."/>
            <person name="Yu L."/>
            <person name="Huang J."/>
            <person name="Yang P."/>
            <person name="Peng Q."/>
            <person name="Zhang J."/>
            <person name="Jiang W."/>
            <person name="Zhang Z."/>
            <person name="Lin K."/>
            <person name="Ro D.K."/>
            <person name="Chen X."/>
            <person name="Xiong X."/>
            <person name="Shang Y."/>
            <person name="Huang S."/>
            <person name="Zeng J."/>
        </authorList>
    </citation>
    <scope>NUCLEOTIDE SEQUENCE [LARGE SCALE GENOMIC DNA]</scope>
    <source>
        <strain evidence="3">cv. BLH2017</strain>
        <tissue evidence="2">Root</tissue>
    </source>
</reference>
<protein>
    <submittedName>
        <fullName evidence="2">Uncharacterized protein</fullName>
    </submittedName>
</protein>
<dbReference type="FunCoup" id="A0A200Q1R4">
    <property type="interactions" value="89"/>
</dbReference>
<sequence>MVSSTARVSCRLVFGILILLAAFYIGRPLYWKLSATIQEIRENKTTVKQGISQFVQDAQRSIGWIRDESNSGFNEDRRGRKVGVATARRILRFVGTELKSLN</sequence>
<gene>
    <name evidence="2" type="ORF">BVC80_1395g113</name>
</gene>
<keyword evidence="1" id="KW-0472">Membrane</keyword>
<keyword evidence="3" id="KW-1185">Reference proteome</keyword>
<dbReference type="Proteomes" id="UP000195402">
    <property type="component" value="Unassembled WGS sequence"/>
</dbReference>
<organism evidence="2 3">
    <name type="scientific">Macleaya cordata</name>
    <name type="common">Five-seeded plume-poppy</name>
    <name type="synonym">Bocconia cordata</name>
    <dbReference type="NCBI Taxonomy" id="56857"/>
    <lineage>
        <taxon>Eukaryota</taxon>
        <taxon>Viridiplantae</taxon>
        <taxon>Streptophyta</taxon>
        <taxon>Embryophyta</taxon>
        <taxon>Tracheophyta</taxon>
        <taxon>Spermatophyta</taxon>
        <taxon>Magnoliopsida</taxon>
        <taxon>Ranunculales</taxon>
        <taxon>Papaveraceae</taxon>
        <taxon>Papaveroideae</taxon>
        <taxon>Macleaya</taxon>
    </lineage>
</organism>
<keyword evidence="1" id="KW-1133">Transmembrane helix</keyword>
<dbReference type="InParanoid" id="A0A200Q1R4"/>
<evidence type="ECO:0000313" key="3">
    <source>
        <dbReference type="Proteomes" id="UP000195402"/>
    </source>
</evidence>
<evidence type="ECO:0000256" key="1">
    <source>
        <dbReference type="SAM" id="Phobius"/>
    </source>
</evidence>
<dbReference type="AlphaFoldDB" id="A0A200Q1R4"/>
<dbReference type="OrthoDB" id="1928026at2759"/>
<name>A0A200Q1R4_MACCD</name>
<accession>A0A200Q1R4</accession>
<keyword evidence="1" id="KW-0812">Transmembrane</keyword>
<dbReference type="OMA" id="TFRIVIG"/>
<dbReference type="EMBL" id="MVGT01003318">
    <property type="protein sequence ID" value="OVA04393.1"/>
    <property type="molecule type" value="Genomic_DNA"/>
</dbReference>
<proteinExistence type="predicted"/>
<feature type="transmembrane region" description="Helical" evidence="1">
    <location>
        <begin position="12"/>
        <end position="31"/>
    </location>
</feature>
<comment type="caution">
    <text evidence="2">The sequence shown here is derived from an EMBL/GenBank/DDBJ whole genome shotgun (WGS) entry which is preliminary data.</text>
</comment>